<evidence type="ECO:0000256" key="5">
    <source>
        <dbReference type="ARBA" id="ARBA00023136"/>
    </source>
</evidence>
<dbReference type="Pfam" id="PF01094">
    <property type="entry name" value="ANF_receptor"/>
    <property type="match status" value="1"/>
</dbReference>
<sequence length="302" mass="34664">MIYEKKTKSAATLTGISWKISETIGTLLDLYKFPQLTFGPFDHSKIDTDQFTSLYQVAHKDTALFCGIASLMFHFHWTWVGLLITDDHKGAQFLSDFKMELEKNKACIAFVETVSFVGESTYHSLTYNQMHTLESSADVIVIYGPINFLITVIVNPHRKYKMNKIWVMNKKWNGPFPEQYTMLDLSHGALTFSPHHGEIVGFTNFMQEATPVKYPEDIFLHILWVWYFKCSRLHPEHKILENCLPNASLGSLPGSLFEMVMTEESYNVYNAVYAVAHSLHEKNLNQIQVQPQANIDRTLVSP</sequence>
<name>A0ABQ0F7N5_APOSI</name>
<keyword evidence="4 6" id="KW-1133">Transmembrane helix</keyword>
<gene>
    <name evidence="8" type="ORF">APTSU1_001052300</name>
</gene>
<dbReference type="EMBL" id="BAAFST010000010">
    <property type="protein sequence ID" value="GAB1295289.1"/>
    <property type="molecule type" value="Genomic_DNA"/>
</dbReference>
<proteinExistence type="predicted"/>
<evidence type="ECO:0000256" key="1">
    <source>
        <dbReference type="ARBA" id="ARBA00004370"/>
    </source>
</evidence>
<keyword evidence="9" id="KW-1185">Reference proteome</keyword>
<comment type="subcellular location">
    <subcellularLocation>
        <location evidence="1">Membrane</location>
    </subcellularLocation>
</comment>
<dbReference type="PANTHER" id="PTHR24061:SF457">
    <property type="entry name" value="EC1-V2R PHEROMONE RECEPTOR PROTEIN-RELATED"/>
    <property type="match status" value="1"/>
</dbReference>
<evidence type="ECO:0000256" key="2">
    <source>
        <dbReference type="ARBA" id="ARBA00022692"/>
    </source>
</evidence>
<evidence type="ECO:0000313" key="8">
    <source>
        <dbReference type="EMBL" id="GAB1295289.1"/>
    </source>
</evidence>
<feature type="domain" description="Receptor ligand binding region" evidence="7">
    <location>
        <begin position="19"/>
        <end position="290"/>
    </location>
</feature>
<evidence type="ECO:0000259" key="7">
    <source>
        <dbReference type="Pfam" id="PF01094"/>
    </source>
</evidence>
<keyword evidence="2 6" id="KW-0812">Transmembrane</keyword>
<dbReference type="Gene3D" id="3.40.50.2300">
    <property type="match status" value="2"/>
</dbReference>
<dbReference type="SUPFAM" id="SSF53822">
    <property type="entry name" value="Periplasmic binding protein-like I"/>
    <property type="match status" value="1"/>
</dbReference>
<feature type="transmembrane region" description="Helical" evidence="6">
    <location>
        <begin position="62"/>
        <end position="85"/>
    </location>
</feature>
<evidence type="ECO:0000256" key="6">
    <source>
        <dbReference type="SAM" id="Phobius"/>
    </source>
</evidence>
<feature type="transmembrane region" description="Helical" evidence="6">
    <location>
        <begin position="137"/>
        <end position="154"/>
    </location>
</feature>
<comment type="caution">
    <text evidence="8">The sequence shown here is derived from an EMBL/GenBank/DDBJ whole genome shotgun (WGS) entry which is preliminary data.</text>
</comment>
<evidence type="ECO:0000313" key="9">
    <source>
        <dbReference type="Proteomes" id="UP001623349"/>
    </source>
</evidence>
<evidence type="ECO:0000256" key="3">
    <source>
        <dbReference type="ARBA" id="ARBA00022729"/>
    </source>
</evidence>
<keyword evidence="5 6" id="KW-0472">Membrane</keyword>
<organism evidence="8 9">
    <name type="scientific">Apodemus speciosus</name>
    <name type="common">Large Japanese field mouse</name>
    <dbReference type="NCBI Taxonomy" id="105296"/>
    <lineage>
        <taxon>Eukaryota</taxon>
        <taxon>Metazoa</taxon>
        <taxon>Chordata</taxon>
        <taxon>Craniata</taxon>
        <taxon>Vertebrata</taxon>
        <taxon>Euteleostomi</taxon>
        <taxon>Mammalia</taxon>
        <taxon>Eutheria</taxon>
        <taxon>Euarchontoglires</taxon>
        <taxon>Glires</taxon>
        <taxon>Rodentia</taxon>
        <taxon>Myomorpha</taxon>
        <taxon>Muroidea</taxon>
        <taxon>Muridae</taxon>
        <taxon>Murinae</taxon>
        <taxon>Apodemus</taxon>
    </lineage>
</organism>
<dbReference type="InterPro" id="IPR001828">
    <property type="entry name" value="ANF_lig-bd_rcpt"/>
</dbReference>
<dbReference type="InterPro" id="IPR000068">
    <property type="entry name" value="GPCR_3_Ca_sens_rcpt-rel"/>
</dbReference>
<reference evidence="8 9" key="1">
    <citation type="submission" date="2024-08" db="EMBL/GenBank/DDBJ databases">
        <title>The draft genome of Apodemus speciosus.</title>
        <authorList>
            <person name="Nabeshima K."/>
            <person name="Suzuki S."/>
            <person name="Onuma M."/>
        </authorList>
    </citation>
    <scope>NUCLEOTIDE SEQUENCE [LARGE SCALE GENOMIC DNA]</scope>
    <source>
        <strain evidence="8">IB14-021</strain>
    </source>
</reference>
<evidence type="ECO:0000256" key="4">
    <source>
        <dbReference type="ARBA" id="ARBA00022989"/>
    </source>
</evidence>
<keyword evidence="8" id="KW-0675">Receptor</keyword>
<keyword evidence="3" id="KW-0732">Signal</keyword>
<accession>A0ABQ0F7N5</accession>
<protein>
    <submittedName>
        <fullName evidence="8">Vomeronasal 2, receptor 83</fullName>
    </submittedName>
</protein>
<dbReference type="InterPro" id="IPR028082">
    <property type="entry name" value="Peripla_BP_I"/>
</dbReference>
<dbReference type="PANTHER" id="PTHR24061">
    <property type="entry name" value="CALCIUM-SENSING RECEPTOR-RELATED"/>
    <property type="match status" value="1"/>
</dbReference>
<dbReference type="Proteomes" id="UP001623349">
    <property type="component" value="Unassembled WGS sequence"/>
</dbReference>